<dbReference type="PROSITE" id="PS00018">
    <property type="entry name" value="EF_HAND_1"/>
    <property type="match status" value="1"/>
</dbReference>
<keyword evidence="3" id="KW-0255">Endonuclease</keyword>
<dbReference type="SUPFAM" id="SSF56112">
    <property type="entry name" value="Protein kinase-like (PK-like)"/>
    <property type="match status" value="1"/>
</dbReference>
<dbReference type="InterPro" id="IPR011009">
    <property type="entry name" value="Kinase-like_dom_sf"/>
</dbReference>
<feature type="domain" description="Fungal-type protein kinase" evidence="2">
    <location>
        <begin position="236"/>
        <end position="615"/>
    </location>
</feature>
<proteinExistence type="predicted"/>
<dbReference type="PANTHER" id="PTHR38248">
    <property type="entry name" value="FUNK1 6"/>
    <property type="match status" value="1"/>
</dbReference>
<dbReference type="Pfam" id="PF17667">
    <property type="entry name" value="Pkinase_fungal"/>
    <property type="match status" value="2"/>
</dbReference>
<reference evidence="3 4" key="1">
    <citation type="journal article" date="2019" name="Fungal Biol. Biotechnol.">
        <title>Draft genome sequence of fastidious pathogen Ceratobasidium theobromae, which causes vascular-streak dieback in Theobroma cacao.</title>
        <authorList>
            <person name="Ali S.S."/>
            <person name="Asman A."/>
            <person name="Shao J."/>
            <person name="Firmansyah A.P."/>
            <person name="Susilo A.W."/>
            <person name="Rosmana A."/>
            <person name="McMahon P."/>
            <person name="Junaid M."/>
            <person name="Guest D."/>
            <person name="Kheng T.Y."/>
            <person name="Meinhardt L.W."/>
            <person name="Bailey B.A."/>
        </authorList>
    </citation>
    <scope>NUCLEOTIDE SEQUENCE [LARGE SCALE GENOMIC DNA]</scope>
    <source>
        <strain evidence="3 4">CT2</strain>
    </source>
</reference>
<sequence length="882" mass="98956">MSKPHLQSVRDPIRVRVPEPSFANSTCTTTAAPAAASILPNSSAPSKVFRSPRSPCRRACTGSANTNTPVRPSSSRPDAPPSGPANASHLRTDEPKPASPKPTTQLRMDFYIESELQGAIFHDPKFTEHFLCGDEVKLNAVHEYCRQNDVHYKETGGWAIPEIKTESTLYKPVLDALNIIREGVHRVKSSHALNDDSSDHYIPPVHPLFKNCSSQPVPSDEAETEKLKPDIVLLEDGPEHWETVRIPIEIKKLRGYHKAGMKQLSRYARAMFAHQLHRRHLYGMMICGSEATFVRFDRSGILYSPRIDVCENGEVFTRALASLLMMNRMDEGYDTIFTTRTNCDGRLEYFIDLPESAFDGEKSALAAQSSVAPSTGEGTLTRRFKVMERLCHRKSISGRATIVLRIRQVFNSELETTRVMHTRSMTNAKRKRAEMEAPSPVEYVLKMIWRDPKRGSEGEVLSQLHGFFGLPQYVWHCDAPGECSCSPPSPAKWGCYKCVEQTVQVKELQVCDKLKDISISVPLDDETDDPQLESVDTTEFHSTAYTRKHRVYSYILVSSIGAPIWTAQSPREFLTAVLDAILGYWQAFNRGILHRDISSGNVMLLDKDQRVPSRRWLKLRTVKPEDIDATLMDSEVLLREVVAKLDRDPTGILSDFDLHVMHSSVPPPEITMLSSNPPSDIPRPNISSANGRLQHPRLSYEDSIGSKPHPKRRKTNSRGSLVDPLTTTPTNANLNPSAAHESQNQDDNQRVIDFRTGTPAFMSVRVLTIQVGQPYQHSYLDDLESFFWLIIWSVAAHIDSTQHTPSPTAQEMLNGLDESNFGLMAGWKTLQLTHYPILRSAIINLGQLFCNTAVTEPDEPHSPLEIFPRVVTIIQDALSKAD</sequence>
<dbReference type="GO" id="GO:0004519">
    <property type="term" value="F:endonuclease activity"/>
    <property type="evidence" value="ECO:0007669"/>
    <property type="project" value="UniProtKB-KW"/>
</dbReference>
<dbReference type="InterPro" id="IPR018247">
    <property type="entry name" value="EF_Hand_1_Ca_BS"/>
</dbReference>
<evidence type="ECO:0000259" key="2">
    <source>
        <dbReference type="Pfam" id="PF17667"/>
    </source>
</evidence>
<dbReference type="GO" id="GO:0004672">
    <property type="term" value="F:protein kinase activity"/>
    <property type="evidence" value="ECO:0007669"/>
    <property type="project" value="InterPro"/>
</dbReference>
<keyword evidence="3" id="KW-0540">Nuclease</keyword>
<dbReference type="PANTHER" id="PTHR38248:SF2">
    <property type="entry name" value="FUNK1 11"/>
    <property type="match status" value="1"/>
</dbReference>
<feature type="compositionally biased region" description="Low complexity" evidence="1">
    <location>
        <begin position="23"/>
        <end position="46"/>
    </location>
</feature>
<keyword evidence="3" id="KW-0378">Hydrolase</keyword>
<feature type="compositionally biased region" description="Low complexity" evidence="1">
    <location>
        <begin position="724"/>
        <end position="739"/>
    </location>
</feature>
<comment type="caution">
    <text evidence="3">The sequence shown here is derived from an EMBL/GenBank/DDBJ whole genome shotgun (WGS) entry which is preliminary data.</text>
</comment>
<feature type="domain" description="Fungal-type protein kinase" evidence="2">
    <location>
        <begin position="742"/>
        <end position="793"/>
    </location>
</feature>
<gene>
    <name evidence="3" type="ORF">CTheo_7516</name>
</gene>
<feature type="region of interest" description="Disordered" evidence="1">
    <location>
        <begin position="667"/>
        <end position="748"/>
    </location>
</feature>
<dbReference type="InterPro" id="IPR008266">
    <property type="entry name" value="Tyr_kinase_AS"/>
</dbReference>
<dbReference type="OrthoDB" id="2747778at2759"/>
<evidence type="ECO:0000313" key="4">
    <source>
        <dbReference type="Proteomes" id="UP000383932"/>
    </source>
</evidence>
<keyword evidence="4" id="KW-1185">Reference proteome</keyword>
<evidence type="ECO:0000256" key="1">
    <source>
        <dbReference type="SAM" id="MobiDB-lite"/>
    </source>
</evidence>
<dbReference type="Proteomes" id="UP000383932">
    <property type="component" value="Unassembled WGS sequence"/>
</dbReference>
<dbReference type="PROSITE" id="PS00109">
    <property type="entry name" value="PROTEIN_KINASE_TYR"/>
    <property type="match status" value="1"/>
</dbReference>
<organism evidence="3 4">
    <name type="scientific">Ceratobasidium theobromae</name>
    <dbReference type="NCBI Taxonomy" id="1582974"/>
    <lineage>
        <taxon>Eukaryota</taxon>
        <taxon>Fungi</taxon>
        <taxon>Dikarya</taxon>
        <taxon>Basidiomycota</taxon>
        <taxon>Agaricomycotina</taxon>
        <taxon>Agaricomycetes</taxon>
        <taxon>Cantharellales</taxon>
        <taxon>Ceratobasidiaceae</taxon>
        <taxon>Ceratobasidium</taxon>
    </lineage>
</organism>
<dbReference type="InterPro" id="IPR040976">
    <property type="entry name" value="Pkinase_fungal"/>
</dbReference>
<protein>
    <submittedName>
        <fullName evidence="3">CRISPR-associated endonuclease Cas9</fullName>
    </submittedName>
</protein>
<dbReference type="AlphaFoldDB" id="A0A5N5QC71"/>
<name>A0A5N5QC71_9AGAM</name>
<dbReference type="EMBL" id="SSOP01000327">
    <property type="protein sequence ID" value="KAB5589038.1"/>
    <property type="molecule type" value="Genomic_DNA"/>
</dbReference>
<accession>A0A5N5QC71</accession>
<evidence type="ECO:0000313" key="3">
    <source>
        <dbReference type="EMBL" id="KAB5589038.1"/>
    </source>
</evidence>
<feature type="region of interest" description="Disordered" evidence="1">
    <location>
        <begin position="1"/>
        <end position="103"/>
    </location>
</feature>